<gene>
    <name evidence="1" type="ORF">GWK47_024037</name>
</gene>
<evidence type="ECO:0000313" key="2">
    <source>
        <dbReference type="Proteomes" id="UP000770661"/>
    </source>
</evidence>
<proteinExistence type="predicted"/>
<dbReference type="Proteomes" id="UP000770661">
    <property type="component" value="Unassembled WGS sequence"/>
</dbReference>
<comment type="caution">
    <text evidence="1">The sequence shown here is derived from an EMBL/GenBank/DDBJ whole genome shotgun (WGS) entry which is preliminary data.</text>
</comment>
<reference evidence="1" key="1">
    <citation type="submission" date="2020-07" db="EMBL/GenBank/DDBJ databases">
        <title>The High-quality genome of the commercially important snow crab, Chionoecetes opilio.</title>
        <authorList>
            <person name="Jeong J.-H."/>
            <person name="Ryu S."/>
        </authorList>
    </citation>
    <scope>NUCLEOTIDE SEQUENCE</scope>
    <source>
        <strain evidence="1">MADBK_172401_WGS</strain>
        <tissue evidence="1">Digestive gland</tissue>
    </source>
</reference>
<protein>
    <submittedName>
        <fullName evidence="1">Uncharacterized protein</fullName>
    </submittedName>
</protein>
<accession>A0A8J4XLX6</accession>
<keyword evidence="2" id="KW-1185">Reference proteome</keyword>
<organism evidence="1 2">
    <name type="scientific">Chionoecetes opilio</name>
    <name type="common">Atlantic snow crab</name>
    <name type="synonym">Cancer opilio</name>
    <dbReference type="NCBI Taxonomy" id="41210"/>
    <lineage>
        <taxon>Eukaryota</taxon>
        <taxon>Metazoa</taxon>
        <taxon>Ecdysozoa</taxon>
        <taxon>Arthropoda</taxon>
        <taxon>Crustacea</taxon>
        <taxon>Multicrustacea</taxon>
        <taxon>Malacostraca</taxon>
        <taxon>Eumalacostraca</taxon>
        <taxon>Eucarida</taxon>
        <taxon>Decapoda</taxon>
        <taxon>Pleocyemata</taxon>
        <taxon>Brachyura</taxon>
        <taxon>Eubrachyura</taxon>
        <taxon>Majoidea</taxon>
        <taxon>Majidae</taxon>
        <taxon>Chionoecetes</taxon>
    </lineage>
</organism>
<evidence type="ECO:0000313" key="1">
    <source>
        <dbReference type="EMBL" id="KAG0708271.1"/>
    </source>
</evidence>
<sequence>MARRGPSIYDVLPEVVVERAANIIDLPAPDSQQESLKEEFKHFVEAQVPTHDRDEVDKEMLANYSIIRGNIHHGTSIYKSSLGWRTTLAPYCTSNVPAKNAEGLPVSSRRLTH</sequence>
<dbReference type="EMBL" id="JACEEZ010024777">
    <property type="protein sequence ID" value="KAG0708271.1"/>
    <property type="molecule type" value="Genomic_DNA"/>
</dbReference>
<dbReference type="AlphaFoldDB" id="A0A8J4XLX6"/>
<name>A0A8J4XLX6_CHIOP</name>
<dbReference type="OrthoDB" id="6154864at2759"/>